<evidence type="ECO:0000256" key="21">
    <source>
        <dbReference type="ARBA" id="ARBA00023268"/>
    </source>
</evidence>
<dbReference type="Proteomes" id="UP001202479">
    <property type="component" value="Unassembled WGS sequence"/>
</dbReference>
<dbReference type="EMBL" id="JAHUZD010000017">
    <property type="protein sequence ID" value="KAI3407091.2"/>
    <property type="molecule type" value="Genomic_DNA"/>
</dbReference>
<feature type="compositionally biased region" description="Polar residues" evidence="23">
    <location>
        <begin position="178"/>
        <end position="190"/>
    </location>
</feature>
<name>A0AAI9X048_9ASCO</name>
<evidence type="ECO:0000256" key="11">
    <source>
        <dbReference type="ARBA" id="ARBA00022759"/>
    </source>
</evidence>
<keyword evidence="21" id="KW-0511">Multifunctional enzyme</keyword>
<keyword evidence="7" id="KW-0235">DNA replication</keyword>
<dbReference type="GO" id="GO:0003677">
    <property type="term" value="F:DNA binding"/>
    <property type="evidence" value="ECO:0007669"/>
    <property type="project" value="UniProtKB-KW"/>
</dbReference>
<evidence type="ECO:0000256" key="14">
    <source>
        <dbReference type="ARBA" id="ARBA00022806"/>
    </source>
</evidence>
<dbReference type="GO" id="GO:0006302">
    <property type="term" value="P:double-strand break repair"/>
    <property type="evidence" value="ECO:0007669"/>
    <property type="project" value="UniProtKB-ARBA"/>
</dbReference>
<dbReference type="FunFam" id="3.40.50.300:FF:000789">
    <property type="entry name" value="DNA replication ATP-dependent helicase/nuclease DNA2"/>
    <property type="match status" value="1"/>
</dbReference>
<dbReference type="GO" id="GO:0051539">
    <property type="term" value="F:4 iron, 4 sulfur cluster binding"/>
    <property type="evidence" value="ECO:0007669"/>
    <property type="project" value="UniProtKB-KW"/>
</dbReference>
<feature type="region of interest" description="Disordered" evidence="23">
    <location>
        <begin position="316"/>
        <end position="336"/>
    </location>
</feature>
<dbReference type="GO" id="GO:0035861">
    <property type="term" value="C:site of double-strand break"/>
    <property type="evidence" value="ECO:0007669"/>
    <property type="project" value="UniProtKB-ARBA"/>
</dbReference>
<dbReference type="GeneID" id="73377696"/>
<evidence type="ECO:0000259" key="25">
    <source>
        <dbReference type="Pfam" id="PF08696"/>
    </source>
</evidence>
<evidence type="ECO:0000256" key="20">
    <source>
        <dbReference type="ARBA" id="ARBA00023242"/>
    </source>
</evidence>
<evidence type="ECO:0000256" key="13">
    <source>
        <dbReference type="ARBA" id="ARBA00022801"/>
    </source>
</evidence>
<dbReference type="GO" id="GO:0005634">
    <property type="term" value="C:nucleus"/>
    <property type="evidence" value="ECO:0007669"/>
    <property type="project" value="UniProtKB-SubCell"/>
</dbReference>
<feature type="domain" description="DNA2/NAM7 helicase helicase" evidence="26">
    <location>
        <begin position="997"/>
        <end position="1090"/>
    </location>
</feature>
<evidence type="ECO:0000256" key="10">
    <source>
        <dbReference type="ARBA" id="ARBA00022741"/>
    </source>
</evidence>
<dbReference type="InterPro" id="IPR011604">
    <property type="entry name" value="PDDEXK-like_dom_sf"/>
</dbReference>
<dbReference type="Gene3D" id="3.40.50.300">
    <property type="entry name" value="P-loop containing nucleotide triphosphate hydrolases"/>
    <property type="match status" value="2"/>
</dbReference>
<evidence type="ECO:0000313" key="29">
    <source>
        <dbReference type="Proteomes" id="UP001202479"/>
    </source>
</evidence>
<keyword evidence="17" id="KW-0411">Iron-sulfur</keyword>
<accession>A0AAI9X048</accession>
<dbReference type="Pfam" id="PF08696">
    <property type="entry name" value="Dna2"/>
    <property type="match status" value="1"/>
</dbReference>
<keyword evidence="8" id="KW-0540">Nuclease</keyword>
<reference evidence="28" key="1">
    <citation type="journal article" date="2022" name="DNA Res.">
        <title>Genome analysis of five recently described species of the CUG-Ser clade uncovers Candida theae as a new hybrid lineage with pathogenic potential in the Candida parapsilosis species complex.</title>
        <authorList>
            <person name="Mixao V."/>
            <person name="Del Olmo V."/>
            <person name="Hegedusova E."/>
            <person name="Saus E."/>
            <person name="Pryszcz L."/>
            <person name="Cillingova A."/>
            <person name="Nosek J."/>
            <person name="Gabaldon T."/>
        </authorList>
    </citation>
    <scope>NUCLEOTIDE SEQUENCE</scope>
    <source>
        <strain evidence="28">CBS 10844</strain>
    </source>
</reference>
<evidence type="ECO:0000256" key="1">
    <source>
        <dbReference type="ARBA" id="ARBA00001966"/>
    </source>
</evidence>
<feature type="region of interest" description="Disordered" evidence="23">
    <location>
        <begin position="1"/>
        <end position="24"/>
    </location>
</feature>
<dbReference type="GO" id="GO:0046872">
    <property type="term" value="F:metal ion binding"/>
    <property type="evidence" value="ECO:0007669"/>
    <property type="project" value="UniProtKB-KW"/>
</dbReference>
<evidence type="ECO:0000256" key="22">
    <source>
        <dbReference type="ARBA" id="ARBA00047995"/>
    </source>
</evidence>
<keyword evidence="18" id="KW-0238">DNA-binding</keyword>
<dbReference type="InterPro" id="IPR041677">
    <property type="entry name" value="DNA2/NAM7_AAA_11"/>
</dbReference>
<comment type="catalytic activity">
    <reaction evidence="22">
        <text>ATP + H2O = ADP + phosphate + H(+)</text>
        <dbReference type="Rhea" id="RHEA:13065"/>
        <dbReference type="ChEBI" id="CHEBI:15377"/>
        <dbReference type="ChEBI" id="CHEBI:15378"/>
        <dbReference type="ChEBI" id="CHEBI:30616"/>
        <dbReference type="ChEBI" id="CHEBI:43474"/>
        <dbReference type="ChEBI" id="CHEBI:456216"/>
        <dbReference type="EC" id="3.6.4.12"/>
    </reaction>
</comment>
<comment type="caution">
    <text evidence="28">The sequence shown here is derived from an EMBL/GenBank/DDBJ whole genome shotgun (WGS) entry which is preliminary data.</text>
</comment>
<evidence type="ECO:0000256" key="7">
    <source>
        <dbReference type="ARBA" id="ARBA00022705"/>
    </source>
</evidence>
<feature type="region of interest" description="Disordered" evidence="23">
    <location>
        <begin position="89"/>
        <end position="108"/>
    </location>
</feature>
<feature type="domain" description="DNA replication factor Dna2 N-terminal" evidence="25">
    <location>
        <begin position="425"/>
        <end position="623"/>
    </location>
</feature>
<dbReference type="GO" id="GO:0043139">
    <property type="term" value="F:5'-3' DNA helicase activity"/>
    <property type="evidence" value="ECO:0007669"/>
    <property type="project" value="TreeGrafter"/>
</dbReference>
<comment type="similarity">
    <text evidence="3">Belongs to the DNA2/NAM7 helicase family.</text>
</comment>
<evidence type="ECO:0000256" key="5">
    <source>
        <dbReference type="ARBA" id="ARBA00021516"/>
    </source>
</evidence>
<evidence type="ECO:0000256" key="9">
    <source>
        <dbReference type="ARBA" id="ARBA00022723"/>
    </source>
</evidence>
<keyword evidence="29" id="KW-1185">Reference proteome</keyword>
<evidence type="ECO:0000259" key="24">
    <source>
        <dbReference type="Pfam" id="PF01930"/>
    </source>
</evidence>
<feature type="domain" description="DNA2/NAM7 helicase-like C-terminal" evidence="27">
    <location>
        <begin position="1182"/>
        <end position="1394"/>
    </location>
</feature>
<evidence type="ECO:0000256" key="3">
    <source>
        <dbReference type="ARBA" id="ARBA00007913"/>
    </source>
</evidence>
<dbReference type="GO" id="GO:0000014">
    <property type="term" value="F:single-stranded DNA endodeoxyribonuclease activity"/>
    <property type="evidence" value="ECO:0007669"/>
    <property type="project" value="UniProtKB-ARBA"/>
</dbReference>
<dbReference type="InterPro" id="IPR026851">
    <property type="entry name" value="Dna2/JHS1_DEXXQ-box"/>
</dbReference>
<evidence type="ECO:0000256" key="18">
    <source>
        <dbReference type="ARBA" id="ARBA00023125"/>
    </source>
</evidence>
<comment type="cofactor">
    <cofactor evidence="1">
        <name>[4Fe-4S] cluster</name>
        <dbReference type="ChEBI" id="CHEBI:49883"/>
    </cofactor>
</comment>
<dbReference type="InterPro" id="IPR027417">
    <property type="entry name" value="P-loop_NTPase"/>
</dbReference>
<keyword evidence="16" id="KW-0408">Iron</keyword>
<evidence type="ECO:0000256" key="19">
    <source>
        <dbReference type="ARBA" id="ARBA00023204"/>
    </source>
</evidence>
<dbReference type="EC" id="3.6.4.12" evidence="4"/>
<feature type="compositionally biased region" description="Polar residues" evidence="23">
    <location>
        <begin position="198"/>
        <end position="214"/>
    </location>
</feature>
<keyword evidence="14" id="KW-0347">Helicase</keyword>
<feature type="compositionally biased region" description="Basic and acidic residues" evidence="23">
    <location>
        <begin position="255"/>
        <end position="270"/>
    </location>
</feature>
<dbReference type="GO" id="GO:0017116">
    <property type="term" value="F:single-stranded DNA helicase activity"/>
    <property type="evidence" value="ECO:0007669"/>
    <property type="project" value="InterPro"/>
</dbReference>
<keyword evidence="19" id="KW-0234">DNA repair</keyword>
<comment type="subcellular location">
    <subcellularLocation>
        <location evidence="2">Nucleus</location>
    </subcellularLocation>
</comment>
<keyword evidence="9" id="KW-0479">Metal-binding</keyword>
<feature type="domain" description="DUF83" evidence="24">
    <location>
        <begin position="632"/>
        <end position="732"/>
    </location>
</feature>
<dbReference type="Pfam" id="PF01930">
    <property type="entry name" value="Cas_Cas4"/>
    <property type="match status" value="1"/>
</dbReference>
<dbReference type="PANTHER" id="PTHR43788:SF8">
    <property type="entry name" value="DNA-BINDING PROTEIN SMUBP-2"/>
    <property type="match status" value="1"/>
</dbReference>
<evidence type="ECO:0000256" key="2">
    <source>
        <dbReference type="ARBA" id="ARBA00004123"/>
    </source>
</evidence>
<dbReference type="SUPFAM" id="SSF52540">
    <property type="entry name" value="P-loop containing nucleoside triphosphate hydrolases"/>
    <property type="match status" value="1"/>
</dbReference>
<dbReference type="InterPro" id="IPR014808">
    <property type="entry name" value="DNA_replication_fac_Dna2_N"/>
</dbReference>
<evidence type="ECO:0000256" key="6">
    <source>
        <dbReference type="ARBA" id="ARBA00022485"/>
    </source>
</evidence>
<evidence type="ECO:0000256" key="8">
    <source>
        <dbReference type="ARBA" id="ARBA00022722"/>
    </source>
</evidence>
<organism evidence="28 29">
    <name type="scientific">Candida oxycetoniae</name>
    <dbReference type="NCBI Taxonomy" id="497107"/>
    <lineage>
        <taxon>Eukaryota</taxon>
        <taxon>Fungi</taxon>
        <taxon>Dikarya</taxon>
        <taxon>Ascomycota</taxon>
        <taxon>Saccharomycotina</taxon>
        <taxon>Pichiomycetes</taxon>
        <taxon>Debaryomycetaceae</taxon>
        <taxon>Candida/Lodderomyces clade</taxon>
        <taxon>Candida</taxon>
    </lineage>
</organism>
<feature type="region of interest" description="Disordered" evidence="23">
    <location>
        <begin position="177"/>
        <end position="214"/>
    </location>
</feature>
<feature type="compositionally biased region" description="Basic and acidic residues" evidence="23">
    <location>
        <begin position="1"/>
        <end position="12"/>
    </location>
</feature>
<dbReference type="InterPro" id="IPR041679">
    <property type="entry name" value="DNA2/NAM7-like_C"/>
</dbReference>
<dbReference type="Pfam" id="PF13087">
    <property type="entry name" value="AAA_12"/>
    <property type="match status" value="1"/>
</dbReference>
<evidence type="ECO:0000256" key="15">
    <source>
        <dbReference type="ARBA" id="ARBA00022840"/>
    </source>
</evidence>
<dbReference type="PANTHER" id="PTHR43788">
    <property type="entry name" value="DNA2/NAM7 HELICASE FAMILY MEMBER"/>
    <property type="match status" value="1"/>
</dbReference>
<dbReference type="InterPro" id="IPR047187">
    <property type="entry name" value="SF1_C_Upf1"/>
</dbReference>
<dbReference type="GO" id="GO:0005524">
    <property type="term" value="F:ATP binding"/>
    <property type="evidence" value="ECO:0007669"/>
    <property type="project" value="UniProtKB-KW"/>
</dbReference>
<evidence type="ECO:0000259" key="27">
    <source>
        <dbReference type="Pfam" id="PF13087"/>
    </source>
</evidence>
<keyword evidence="6" id="KW-0004">4Fe-4S</keyword>
<keyword evidence="20" id="KW-0539">Nucleus</keyword>
<evidence type="ECO:0000256" key="17">
    <source>
        <dbReference type="ARBA" id="ARBA00023014"/>
    </source>
</evidence>
<dbReference type="Gene3D" id="3.90.320.10">
    <property type="match status" value="1"/>
</dbReference>
<sequence>MSSVRANEDKQRGSSGGTDDAKCRVETESILPLKRPKKRSYFFTPVNNITAASKPLPLSSSINAVVKPINPNTLHTHTPQPVKEIKAARMGNSPKRPNNGKEELKVVTGNSDDSFDGILWRESPVAKVGACGTHVKNKNRLGDFSSSPMKTSNKVKSGAPQTPEVLLKYGINFHDGSSRSPRLTKTISDLSSKESAFKKSTSTPPSLYRTTSAHTAHTKACESLEGTLSCWMQKLDGGSADADADDGDVDVDENEKEKKQDSPRRSDHMKSSPLKKVTACITTSDPFSDDDEEVLDLLSNHYTSEKGKQKQITAVNSALHSSPLKKKDEDLSDDPFSDQDVEDLVVTLNERSKDYSKYSKSFQAGMKKSENNSVLDGKYHQQYEEFSELVYGRPELRRYKIVSLTEQTYGHEERTQYIVHVECAEGTKTVLIVRGEYCELEFRENDVIHLIITDEQNPRLVDDTHNLLIWNPDVLLSATTIAQQINCPRKSVILSRYKFPGSSSIPIIVGEIVHFIFQECMATETWTIEFMNEAFDKLIGQYLISLFSLDSDARHLKEEVSKHFSYLETWFNKYYKKTHNPSTWIDNTSERDRVKFTAEEVLDIEEEIKSPVYGMKGKIDATIIANLMNPKVKGRYLLPMEIKTGREYTSHSAQATLYALLFKDRYNLEINSSILVYTKEEITKRCNINAPDLRALVNLRNKVSQHFLSGQTLPPLMKRSVCERCEIQAACMAINYMVEDGKRDEAGIDEDVYDNLTSSISNAEHKEFFKLWDRLIAREEEFSSKAVKRLWTIPSNLRQSSGRCLDNLKIVESTDDTDSIFYYSTVRGDKSQARRFTYVFEKDDNKETFDFLSSKLNENDRVIISDENGHFAITTGIVKSICSNRVEISTRRRIITHDHKLANFNEKNNQVLESLIRGDTRKPQISNKRFILDKDEMFYGLGLARYNILSLFLEGTSPWLRQLVVDLKAPTFTKKKETPTPTPMPKTMAIKHIIETLNPSQQEAFEKVLSANDYSLVLGMPGTGKSTLIVELIRYIIRQEKTVLLTSYTNSAVDNILLKLIASGEGADCNDLKFIRIGHPSRVHKALHKYIPDYGEPIQTHSQFENIYGTPNIVAATCLGIRDACFNIRLEFDYCIVDEASQITLPICLGPIHFAKKFVLVGDHFQLPPLVLHPDPEVKQGLSQSLFKRLAEAHPTAVSELSHQYRMCEDIMQLSNILVYENKLKCGNSHIAKQHLRVPNPRAVSRYAKEGILSEEEQWMDKILDENSNVLFLDHDRLEARESVRGEAIQNYTEAELIRQIVKALLLCGVDEKEIGVMSFYRAQLELLKRKLSSRMDLEILTADQYQGREKECVIISLVRSNDANNAGELLKEWRRLNVAVTRAKSKLIILGSRSTLSETDTTRTFIDFLDSKGWYYLLPVGADNIYNLPQTANSSPKKDVKKPSNFMRNNPVVRNIIESLTN</sequence>
<evidence type="ECO:0000313" key="28">
    <source>
        <dbReference type="EMBL" id="KAI3407091.2"/>
    </source>
</evidence>
<dbReference type="FunFam" id="3.40.50.300:FF:000721">
    <property type="entry name" value="DNA replication ATP-dependent helicase/nuclease DNA2"/>
    <property type="match status" value="1"/>
</dbReference>
<evidence type="ECO:0000259" key="26">
    <source>
        <dbReference type="Pfam" id="PF13086"/>
    </source>
</evidence>
<keyword evidence="11" id="KW-0255">Endonuclease</keyword>
<protein>
    <recommendedName>
        <fullName evidence="5">DNA replication ATP-dependent helicase/nuclease DNA2</fullName>
        <ecNumber evidence="4">3.6.4.12</ecNumber>
    </recommendedName>
</protein>
<keyword evidence="13" id="KW-0378">Hydrolase</keyword>
<proteinExistence type="inferred from homology"/>
<keyword evidence="12" id="KW-0227">DNA damage</keyword>
<dbReference type="Pfam" id="PF13086">
    <property type="entry name" value="AAA_11"/>
    <property type="match status" value="2"/>
</dbReference>
<evidence type="ECO:0000256" key="12">
    <source>
        <dbReference type="ARBA" id="ARBA00022763"/>
    </source>
</evidence>
<dbReference type="CDD" id="cd18808">
    <property type="entry name" value="SF1_C_Upf1"/>
    <property type="match status" value="1"/>
</dbReference>
<feature type="region of interest" description="Disordered" evidence="23">
    <location>
        <begin position="239"/>
        <end position="277"/>
    </location>
</feature>
<dbReference type="RefSeq" id="XP_049182836.1">
    <property type="nucleotide sequence ID" value="XM_049326735.1"/>
</dbReference>
<dbReference type="InterPro" id="IPR022765">
    <property type="entry name" value="Dna2/Cas4_DUF83"/>
</dbReference>
<dbReference type="GO" id="GO:0006273">
    <property type="term" value="P:lagging strand elongation"/>
    <property type="evidence" value="ECO:0007669"/>
    <property type="project" value="UniProtKB-ARBA"/>
</dbReference>
<evidence type="ECO:0000256" key="4">
    <source>
        <dbReference type="ARBA" id="ARBA00012551"/>
    </source>
</evidence>
<feature type="domain" description="DNA2/NAM7 helicase helicase" evidence="26">
    <location>
        <begin position="1105"/>
        <end position="1172"/>
    </location>
</feature>
<keyword evidence="15" id="KW-0067">ATP-binding</keyword>
<gene>
    <name evidence="28" type="ORF">KGF56_000079</name>
</gene>
<evidence type="ECO:0000256" key="23">
    <source>
        <dbReference type="SAM" id="MobiDB-lite"/>
    </source>
</evidence>
<feature type="compositionally biased region" description="Acidic residues" evidence="23">
    <location>
        <begin position="242"/>
        <end position="254"/>
    </location>
</feature>
<evidence type="ECO:0000256" key="16">
    <source>
        <dbReference type="ARBA" id="ARBA00023004"/>
    </source>
</evidence>
<keyword evidence="10" id="KW-0547">Nucleotide-binding</keyword>
<dbReference type="InterPro" id="IPR050534">
    <property type="entry name" value="Coronavir_polyprotein_1ab"/>
</dbReference>
<dbReference type="CDD" id="cd18041">
    <property type="entry name" value="DEXXQc_DNA2"/>
    <property type="match status" value="1"/>
</dbReference>